<reference evidence="1" key="2">
    <citation type="submission" date="2023-12" db="EMBL/GenBank/DDBJ databases">
        <authorList>
            <person name="Sun Q."/>
            <person name="Inoue M."/>
        </authorList>
    </citation>
    <scope>NUCLEOTIDE SEQUENCE</scope>
    <source>
        <strain evidence="1">JCM 17590</strain>
    </source>
</reference>
<evidence type="ECO:0000313" key="2">
    <source>
        <dbReference type="Proteomes" id="UP001415169"/>
    </source>
</evidence>
<accession>A0ABP7ZJS6</accession>
<sequence>MSAVKGAYLAVGERRFYLPPDEVENVMMDAVVARDRGEWLDFHDVGGNRTRLLIPADTVLMVQEYDIPDAAEDPADPNDWSSFNYDI</sequence>
<protein>
    <submittedName>
        <fullName evidence="1">Uncharacterized protein</fullName>
    </submittedName>
</protein>
<evidence type="ECO:0000313" key="1">
    <source>
        <dbReference type="EMBL" id="GAA4160625.1"/>
    </source>
</evidence>
<keyword evidence="2" id="KW-1185">Reference proteome</keyword>
<organism evidence="1 2">
    <name type="scientific">Gryllotalpicola daejeonensis</name>
    <dbReference type="NCBI Taxonomy" id="993087"/>
    <lineage>
        <taxon>Bacteria</taxon>
        <taxon>Bacillati</taxon>
        <taxon>Actinomycetota</taxon>
        <taxon>Actinomycetes</taxon>
        <taxon>Micrococcales</taxon>
        <taxon>Microbacteriaceae</taxon>
        <taxon>Gryllotalpicola</taxon>
    </lineage>
</organism>
<gene>
    <name evidence="1" type="ORF">GCM10022286_16930</name>
</gene>
<proteinExistence type="predicted"/>
<dbReference type="EMBL" id="BAABBV010000001">
    <property type="protein sequence ID" value="GAA4160625.1"/>
    <property type="molecule type" value="Genomic_DNA"/>
</dbReference>
<dbReference type="Proteomes" id="UP001415169">
    <property type="component" value="Unassembled WGS sequence"/>
</dbReference>
<name>A0ABP7ZJS6_9MICO</name>
<reference evidence="1" key="1">
    <citation type="journal article" date="2014" name="Int. J. Syst. Evol. Microbiol.">
        <title>Complete genome of a new Firmicutes species belonging to the dominant human colonic microbiota ('Ruminococcus bicirculans') reveals two chromosomes and a selective capacity to utilize plant glucans.</title>
        <authorList>
            <consortium name="NISC Comparative Sequencing Program"/>
            <person name="Wegmann U."/>
            <person name="Louis P."/>
            <person name="Goesmann A."/>
            <person name="Henrissat B."/>
            <person name="Duncan S.H."/>
            <person name="Flint H.J."/>
        </authorList>
    </citation>
    <scope>NUCLEOTIDE SEQUENCE</scope>
    <source>
        <strain evidence="1">JCM 17590</strain>
    </source>
</reference>
<comment type="caution">
    <text evidence="1">The sequence shown here is derived from an EMBL/GenBank/DDBJ whole genome shotgun (WGS) entry which is preliminary data.</text>
</comment>
<dbReference type="RefSeq" id="WP_344791323.1">
    <property type="nucleotide sequence ID" value="NZ_BAABBV010000001.1"/>
</dbReference>